<feature type="domain" description="ATP-grasp" evidence="6">
    <location>
        <begin position="106"/>
        <end position="323"/>
    </location>
</feature>
<organism evidence="7 8">
    <name type="scientific">Thiohalocapsa marina</name>
    <dbReference type="NCBI Taxonomy" id="424902"/>
    <lineage>
        <taxon>Bacteria</taxon>
        <taxon>Pseudomonadati</taxon>
        <taxon>Pseudomonadota</taxon>
        <taxon>Gammaproteobacteria</taxon>
        <taxon>Chromatiales</taxon>
        <taxon>Chromatiaceae</taxon>
        <taxon>Thiohalocapsa</taxon>
    </lineage>
</organism>
<dbReference type="InterPro" id="IPR005479">
    <property type="entry name" value="CPAse_ATP-bd"/>
</dbReference>
<evidence type="ECO:0000256" key="5">
    <source>
        <dbReference type="SAM" id="MobiDB-lite"/>
    </source>
</evidence>
<dbReference type="OrthoDB" id="8441067at2"/>
<evidence type="ECO:0000256" key="2">
    <source>
        <dbReference type="ARBA" id="ARBA00022741"/>
    </source>
</evidence>
<keyword evidence="3 4" id="KW-0067">ATP-binding</keyword>
<keyword evidence="2 4" id="KW-0547">Nucleotide-binding</keyword>
<dbReference type="GO" id="GO:0046872">
    <property type="term" value="F:metal ion binding"/>
    <property type="evidence" value="ECO:0007669"/>
    <property type="project" value="InterPro"/>
</dbReference>
<evidence type="ECO:0000256" key="1">
    <source>
        <dbReference type="ARBA" id="ARBA00022598"/>
    </source>
</evidence>
<reference evidence="7 8" key="1">
    <citation type="submission" date="2019-09" db="EMBL/GenBank/DDBJ databases">
        <title>Whole-genome sequence of the purple sulfur bacterium Thiohalocapsa marina DSM 19078.</title>
        <authorList>
            <person name="Kyndt J.A."/>
            <person name="Meyer T.E."/>
        </authorList>
    </citation>
    <scope>NUCLEOTIDE SEQUENCE [LARGE SCALE GENOMIC DNA]</scope>
    <source>
        <strain evidence="7 8">DSM 19078</strain>
    </source>
</reference>
<feature type="region of interest" description="Disordered" evidence="5">
    <location>
        <begin position="431"/>
        <end position="455"/>
    </location>
</feature>
<dbReference type="AlphaFoldDB" id="A0A5M8FP08"/>
<dbReference type="PANTHER" id="PTHR43585:SF2">
    <property type="entry name" value="ATP-GRASP ENZYME FSQD"/>
    <property type="match status" value="1"/>
</dbReference>
<dbReference type="PROSITE" id="PS50975">
    <property type="entry name" value="ATP_GRASP"/>
    <property type="match status" value="1"/>
</dbReference>
<accession>A0A5M8FP08</accession>
<evidence type="ECO:0000313" key="7">
    <source>
        <dbReference type="EMBL" id="KAA6186224.1"/>
    </source>
</evidence>
<dbReference type="InterPro" id="IPR052032">
    <property type="entry name" value="ATP-dep_AA_Ligase"/>
</dbReference>
<dbReference type="InterPro" id="IPR011761">
    <property type="entry name" value="ATP-grasp"/>
</dbReference>
<evidence type="ECO:0000256" key="4">
    <source>
        <dbReference type="PROSITE-ProRule" id="PRU00409"/>
    </source>
</evidence>
<protein>
    <submittedName>
        <fullName evidence="7">D-alanine--D-alanine ligase</fullName>
    </submittedName>
</protein>
<proteinExistence type="predicted"/>
<evidence type="ECO:0000259" key="6">
    <source>
        <dbReference type="PROSITE" id="PS50975"/>
    </source>
</evidence>
<feature type="compositionally biased region" description="Low complexity" evidence="5">
    <location>
        <begin position="431"/>
        <end position="447"/>
    </location>
</feature>
<dbReference type="Proteomes" id="UP000322981">
    <property type="component" value="Unassembled WGS sequence"/>
</dbReference>
<name>A0A5M8FP08_9GAMM</name>
<keyword evidence="8" id="KW-1185">Reference proteome</keyword>
<dbReference type="Gene3D" id="3.30.470.20">
    <property type="entry name" value="ATP-grasp fold, B domain"/>
    <property type="match status" value="1"/>
</dbReference>
<dbReference type="PROSITE" id="PS00867">
    <property type="entry name" value="CPSASE_2"/>
    <property type="match status" value="1"/>
</dbReference>
<dbReference type="PANTHER" id="PTHR43585">
    <property type="entry name" value="FUMIPYRROLE BIOSYNTHESIS PROTEIN C"/>
    <property type="match status" value="1"/>
</dbReference>
<dbReference type="GO" id="GO:0005524">
    <property type="term" value="F:ATP binding"/>
    <property type="evidence" value="ECO:0007669"/>
    <property type="project" value="UniProtKB-UniRule"/>
</dbReference>
<comment type="caution">
    <text evidence="7">The sequence shown here is derived from an EMBL/GenBank/DDBJ whole genome shotgun (WGS) entry which is preliminary data.</text>
</comment>
<dbReference type="EMBL" id="VWXX01000005">
    <property type="protein sequence ID" value="KAA6186224.1"/>
    <property type="molecule type" value="Genomic_DNA"/>
</dbReference>
<evidence type="ECO:0000256" key="3">
    <source>
        <dbReference type="ARBA" id="ARBA00022840"/>
    </source>
</evidence>
<gene>
    <name evidence="7" type="ORF">F2Q65_05290</name>
</gene>
<sequence>MRNIFVVGLDNFHLAQLQALPGASGLAFHPLFSHQALKQQASFPAARLLQEGRRRLRAFPGTVDAVVGYWDFPVSTALPLLRAAVGLPGPSLEAVLRCEHKYWSRRCQAEVIPEQVPALCVVDPFADDPLSQVSLGFPFWLKPVRSVLSHLGFRIENPADFHAAIAQVRAGIGRLAEPFNLFLQHAELPPDIAAVDGWHCIAEAIISNGLQCTQEGYAFGGEVVIYGTIDSLREGPAGSCFSRYQYPSSLPQTVQARMSDCSRRIIRHIGYDKAPFNIEYFWDPDTDRIWLLEINARLSKSHAPLFELVDGRSHFQVMLDLGLGHAPHPAHRSGPCAVAAKFMPRHFGDARVLRAPGPDDIAALEAQVPHCRIQVAVRAGMRLSELRNQDSYSYELASLFIGADNQAQLLERFADCMARLPLELAPIAAAEAAAAPQQNQRQPQQRRQAGDSEWT</sequence>
<dbReference type="RefSeq" id="WP_150091163.1">
    <property type="nucleotide sequence ID" value="NZ_JBFUOH010000031.1"/>
</dbReference>
<keyword evidence="1 7" id="KW-0436">Ligase</keyword>
<dbReference type="Pfam" id="PF02786">
    <property type="entry name" value="CPSase_L_D2"/>
    <property type="match status" value="1"/>
</dbReference>
<dbReference type="SUPFAM" id="SSF56059">
    <property type="entry name" value="Glutathione synthetase ATP-binding domain-like"/>
    <property type="match status" value="1"/>
</dbReference>
<evidence type="ECO:0000313" key="8">
    <source>
        <dbReference type="Proteomes" id="UP000322981"/>
    </source>
</evidence>
<dbReference type="GO" id="GO:0016874">
    <property type="term" value="F:ligase activity"/>
    <property type="evidence" value="ECO:0007669"/>
    <property type="project" value="UniProtKB-KW"/>
</dbReference>